<keyword evidence="4" id="KW-1185">Reference proteome</keyword>
<dbReference type="Pfam" id="PF11265">
    <property type="entry name" value="Med25_VWA"/>
    <property type="match status" value="1"/>
</dbReference>
<evidence type="ECO:0000259" key="2">
    <source>
        <dbReference type="Pfam" id="PF11265"/>
    </source>
</evidence>
<feature type="domain" description="Mediator of RNA polymerase II transcription subunit 25 von Willebrand factor type A" evidence="2">
    <location>
        <begin position="9"/>
        <end position="37"/>
    </location>
</feature>
<feature type="transmembrane region" description="Helical" evidence="1">
    <location>
        <begin position="131"/>
        <end position="152"/>
    </location>
</feature>
<dbReference type="InterPro" id="IPR021419">
    <property type="entry name" value="Mediator_Med25_VWA"/>
</dbReference>
<protein>
    <recommendedName>
        <fullName evidence="2">Mediator of RNA polymerase II transcription subunit 25 von Willebrand factor type A domain-containing protein</fullName>
    </recommendedName>
</protein>
<feature type="transmembrane region" description="Helical" evidence="1">
    <location>
        <begin position="99"/>
        <end position="119"/>
    </location>
</feature>
<evidence type="ECO:0000256" key="1">
    <source>
        <dbReference type="SAM" id="Phobius"/>
    </source>
</evidence>
<sequence>MVVSGPSAMVADVVFVIEGSANLGPYFETLRKHYLLPWGAMGSPWVSMGHYILFENPPFNPKITRFLLRNPTALYGVSMGHYGVSMGLYVSLWCNYEPLWVPMGLNGALLGLYGVLWGTMGSLRGSLSLRVSLWGLYGFLWVPMGVYGALWVTMGQYWVSMGPYGVSMGLCGISIGHYWSLWGLYGTP</sequence>
<reference evidence="3" key="1">
    <citation type="submission" date="2025-08" db="UniProtKB">
        <authorList>
            <consortium name="Ensembl"/>
        </authorList>
    </citation>
    <scope>IDENTIFICATION</scope>
    <source>
        <strain evidence="3">broiler</strain>
    </source>
</reference>
<keyword evidence="1" id="KW-0812">Transmembrane</keyword>
<keyword evidence="1" id="KW-1133">Transmembrane helix</keyword>
<evidence type="ECO:0000313" key="3">
    <source>
        <dbReference type="Ensembl" id="ENSGALP00010000237.1"/>
    </source>
</evidence>
<reference evidence="3" key="2">
    <citation type="submission" date="2025-09" db="UniProtKB">
        <authorList>
            <consortium name="Ensembl"/>
        </authorList>
    </citation>
    <scope>IDENTIFICATION</scope>
    <source>
        <strain evidence="3">broiler</strain>
    </source>
</reference>
<feature type="transmembrane region" description="Helical" evidence="1">
    <location>
        <begin position="35"/>
        <end position="53"/>
    </location>
</feature>
<feature type="transmembrane region" description="Helical" evidence="1">
    <location>
        <begin position="164"/>
        <end position="185"/>
    </location>
</feature>
<dbReference type="GeneTree" id="ENSGT00990000210857"/>
<dbReference type="Ensembl" id="ENSGALT00010000455.1">
    <property type="protein sequence ID" value="ENSGALP00010000237.1"/>
    <property type="gene ID" value="ENSGALG00010000226.1"/>
</dbReference>
<organism evidence="3 4">
    <name type="scientific">Gallus gallus</name>
    <name type="common">Chicken</name>
    <dbReference type="NCBI Taxonomy" id="9031"/>
    <lineage>
        <taxon>Eukaryota</taxon>
        <taxon>Metazoa</taxon>
        <taxon>Chordata</taxon>
        <taxon>Craniata</taxon>
        <taxon>Vertebrata</taxon>
        <taxon>Euteleostomi</taxon>
        <taxon>Archelosauria</taxon>
        <taxon>Archosauria</taxon>
        <taxon>Dinosauria</taxon>
        <taxon>Saurischia</taxon>
        <taxon>Theropoda</taxon>
        <taxon>Coelurosauria</taxon>
        <taxon>Aves</taxon>
        <taxon>Neognathae</taxon>
        <taxon>Galloanserae</taxon>
        <taxon>Galliformes</taxon>
        <taxon>Phasianidae</taxon>
        <taxon>Phasianinae</taxon>
        <taxon>Gallus</taxon>
    </lineage>
</organism>
<dbReference type="PANTHER" id="PTHR34147:SF3">
    <property type="entry name" value="ANAPHASE-PROMOTING COMPLEX SUBUNIT 4 WD40 DOMAIN-CONTAINING PROTEIN-RELATED"/>
    <property type="match status" value="1"/>
</dbReference>
<proteinExistence type="predicted"/>
<feature type="transmembrane region" description="Helical" evidence="1">
    <location>
        <begin position="73"/>
        <end position="93"/>
    </location>
</feature>
<accession>A0A8V0WZQ3</accession>
<dbReference type="Proteomes" id="UP000000539">
    <property type="component" value="Chromosome 31"/>
</dbReference>
<evidence type="ECO:0000313" key="4">
    <source>
        <dbReference type="Proteomes" id="UP000000539"/>
    </source>
</evidence>
<dbReference type="AlphaFoldDB" id="A0A8V0WZQ3"/>
<name>A0A8V0WZQ3_CHICK</name>
<dbReference type="PANTHER" id="PTHR34147">
    <property type="entry name" value="IG-LIKE DOMAIN-CONTAINING PROTEIN-RELATED"/>
    <property type="match status" value="1"/>
</dbReference>
<keyword evidence="1" id="KW-0472">Membrane</keyword>